<accession>A0A821L9B3</accession>
<name>A0A821L9B3_9BILA</name>
<evidence type="ECO:0000313" key="1">
    <source>
        <dbReference type="EMBL" id="CAF4747302.1"/>
    </source>
</evidence>
<reference evidence="1" key="1">
    <citation type="submission" date="2021-02" db="EMBL/GenBank/DDBJ databases">
        <authorList>
            <person name="Nowell W R."/>
        </authorList>
    </citation>
    <scope>NUCLEOTIDE SEQUENCE</scope>
</reference>
<gene>
    <name evidence="1" type="ORF">OVN521_LOCUS50024</name>
</gene>
<comment type="caution">
    <text evidence="1">The sequence shown here is derived from an EMBL/GenBank/DDBJ whole genome shotgun (WGS) entry which is preliminary data.</text>
</comment>
<keyword evidence="2" id="KW-1185">Reference proteome</keyword>
<feature type="non-terminal residue" evidence="1">
    <location>
        <position position="77"/>
    </location>
</feature>
<protein>
    <submittedName>
        <fullName evidence="1">Uncharacterized protein</fullName>
    </submittedName>
</protein>
<dbReference type="AlphaFoldDB" id="A0A821L9B3"/>
<organism evidence="1 2">
    <name type="scientific">Rotaria magnacalcarata</name>
    <dbReference type="NCBI Taxonomy" id="392030"/>
    <lineage>
        <taxon>Eukaryota</taxon>
        <taxon>Metazoa</taxon>
        <taxon>Spiralia</taxon>
        <taxon>Gnathifera</taxon>
        <taxon>Rotifera</taxon>
        <taxon>Eurotatoria</taxon>
        <taxon>Bdelloidea</taxon>
        <taxon>Philodinida</taxon>
        <taxon>Philodinidae</taxon>
        <taxon>Rotaria</taxon>
    </lineage>
</organism>
<dbReference type="EMBL" id="CAJOBG010112896">
    <property type="protein sequence ID" value="CAF4747302.1"/>
    <property type="molecule type" value="Genomic_DNA"/>
</dbReference>
<proteinExistence type="predicted"/>
<evidence type="ECO:0000313" key="2">
    <source>
        <dbReference type="Proteomes" id="UP000663866"/>
    </source>
</evidence>
<sequence>MQNNDTIRFVFIGINKITNAPFIGSLNYAGINVTSYAAAANSAQRNNISCNAWNTNNYEIHSFNQFLYDEDDTNGNL</sequence>
<dbReference type="Proteomes" id="UP000663866">
    <property type="component" value="Unassembled WGS sequence"/>
</dbReference>